<name>A0ABC8TK46_9AQUA</name>
<dbReference type="Proteomes" id="UP001642360">
    <property type="component" value="Unassembled WGS sequence"/>
</dbReference>
<dbReference type="EMBL" id="CAUOFW020005364">
    <property type="protein sequence ID" value="CAK9169776.1"/>
    <property type="molecule type" value="Genomic_DNA"/>
</dbReference>
<protein>
    <recommendedName>
        <fullName evidence="4">Kinesin light chain</fullName>
    </recommendedName>
</protein>
<dbReference type="InterPro" id="IPR019734">
    <property type="entry name" value="TPR_rpt"/>
</dbReference>
<sequence>MNLYNQDIGMFEMPCCEEPVQENLSQKPYPVITPFSLRKGELISWEYKIQAELYRVKKAFDKAEPLYLEAINILEESFGLDDIRVGAALHNLGQFYLVQRKLEEARNCYQRALKIKRHVLGEGHTDYADTMFHLGTVVL</sequence>
<keyword evidence="1" id="KW-0802">TPR repeat</keyword>
<dbReference type="Gene3D" id="1.25.40.10">
    <property type="entry name" value="Tetratricopeptide repeat domain"/>
    <property type="match status" value="1"/>
</dbReference>
<evidence type="ECO:0008006" key="4">
    <source>
        <dbReference type="Google" id="ProtNLM"/>
    </source>
</evidence>
<dbReference type="PANTHER" id="PTHR47689">
    <property type="entry name" value="TETRATRICOPEPTIDE REPEAT (TPR)-LIKE SUPERFAMILY PROTEIN"/>
    <property type="match status" value="1"/>
</dbReference>
<evidence type="ECO:0000256" key="1">
    <source>
        <dbReference type="PROSITE-ProRule" id="PRU00339"/>
    </source>
</evidence>
<keyword evidence="3" id="KW-1185">Reference proteome</keyword>
<dbReference type="PROSITE" id="PS50005">
    <property type="entry name" value="TPR"/>
    <property type="match status" value="1"/>
</dbReference>
<dbReference type="PANTHER" id="PTHR47689:SF2">
    <property type="entry name" value="TETRATRICOPEPTIDE REPEAT (TPR)-LIKE SUPERFAMILY PROTEIN"/>
    <property type="match status" value="1"/>
</dbReference>
<dbReference type="SUPFAM" id="SSF48452">
    <property type="entry name" value="TPR-like"/>
    <property type="match status" value="1"/>
</dbReference>
<feature type="repeat" description="TPR" evidence="1">
    <location>
        <begin position="86"/>
        <end position="119"/>
    </location>
</feature>
<dbReference type="AlphaFoldDB" id="A0ABC8TK46"/>
<evidence type="ECO:0000313" key="2">
    <source>
        <dbReference type="EMBL" id="CAK9169776.1"/>
    </source>
</evidence>
<accession>A0ABC8TK46</accession>
<dbReference type="InterPro" id="IPR011990">
    <property type="entry name" value="TPR-like_helical_dom_sf"/>
</dbReference>
<comment type="caution">
    <text evidence="2">The sequence shown here is derived from an EMBL/GenBank/DDBJ whole genome shotgun (WGS) entry which is preliminary data.</text>
</comment>
<dbReference type="Pfam" id="PF13424">
    <property type="entry name" value="TPR_12"/>
    <property type="match status" value="1"/>
</dbReference>
<evidence type="ECO:0000313" key="3">
    <source>
        <dbReference type="Proteomes" id="UP001642360"/>
    </source>
</evidence>
<dbReference type="SMART" id="SM00028">
    <property type="entry name" value="TPR"/>
    <property type="match status" value="2"/>
</dbReference>
<gene>
    <name evidence="2" type="ORF">ILEXP_LOCUS39250</name>
</gene>
<reference evidence="2 3" key="1">
    <citation type="submission" date="2024-02" db="EMBL/GenBank/DDBJ databases">
        <authorList>
            <person name="Vignale AGUSTIN F."/>
            <person name="Sosa J E."/>
            <person name="Modenutti C."/>
        </authorList>
    </citation>
    <scope>NUCLEOTIDE SEQUENCE [LARGE SCALE GENOMIC DNA]</scope>
</reference>
<proteinExistence type="predicted"/>
<organism evidence="2 3">
    <name type="scientific">Ilex paraguariensis</name>
    <name type="common">yerba mate</name>
    <dbReference type="NCBI Taxonomy" id="185542"/>
    <lineage>
        <taxon>Eukaryota</taxon>
        <taxon>Viridiplantae</taxon>
        <taxon>Streptophyta</taxon>
        <taxon>Embryophyta</taxon>
        <taxon>Tracheophyta</taxon>
        <taxon>Spermatophyta</taxon>
        <taxon>Magnoliopsida</taxon>
        <taxon>eudicotyledons</taxon>
        <taxon>Gunneridae</taxon>
        <taxon>Pentapetalae</taxon>
        <taxon>asterids</taxon>
        <taxon>campanulids</taxon>
        <taxon>Aquifoliales</taxon>
        <taxon>Aquifoliaceae</taxon>
        <taxon>Ilex</taxon>
    </lineage>
</organism>